<name>A0A0V1GG21_9BILA</name>
<dbReference type="EMBL" id="JYDP01002290">
    <property type="protein sequence ID" value="KRY97109.1"/>
    <property type="molecule type" value="Genomic_DNA"/>
</dbReference>
<sequence length="38" mass="4051">MGSGYGVDKSVYPNLIPEFDGSHQHVISLRLTGGAFTV</sequence>
<keyword evidence="2" id="KW-1185">Reference proteome</keyword>
<proteinExistence type="predicted"/>
<gene>
    <name evidence="1" type="ORF">T11_6860</name>
</gene>
<organism evidence="1 2">
    <name type="scientific">Trichinella zimbabwensis</name>
    <dbReference type="NCBI Taxonomy" id="268475"/>
    <lineage>
        <taxon>Eukaryota</taxon>
        <taxon>Metazoa</taxon>
        <taxon>Ecdysozoa</taxon>
        <taxon>Nematoda</taxon>
        <taxon>Enoplea</taxon>
        <taxon>Dorylaimia</taxon>
        <taxon>Trichinellida</taxon>
        <taxon>Trichinellidae</taxon>
        <taxon>Trichinella</taxon>
    </lineage>
</organism>
<reference evidence="1 2" key="1">
    <citation type="submission" date="2015-01" db="EMBL/GenBank/DDBJ databases">
        <title>Evolution of Trichinella species and genotypes.</title>
        <authorList>
            <person name="Korhonen P.K."/>
            <person name="Edoardo P."/>
            <person name="Giuseppe L.R."/>
            <person name="Gasser R.B."/>
        </authorList>
    </citation>
    <scope>NUCLEOTIDE SEQUENCE [LARGE SCALE GENOMIC DNA]</scope>
    <source>
        <strain evidence="1">ISS1029</strain>
    </source>
</reference>
<protein>
    <submittedName>
        <fullName evidence="1">Uncharacterized protein</fullName>
    </submittedName>
</protein>
<accession>A0A0V1GG21</accession>
<comment type="caution">
    <text evidence="1">The sequence shown here is derived from an EMBL/GenBank/DDBJ whole genome shotgun (WGS) entry which is preliminary data.</text>
</comment>
<evidence type="ECO:0000313" key="1">
    <source>
        <dbReference type="EMBL" id="KRY97109.1"/>
    </source>
</evidence>
<dbReference type="AlphaFoldDB" id="A0A0V1GG21"/>
<evidence type="ECO:0000313" key="2">
    <source>
        <dbReference type="Proteomes" id="UP000055024"/>
    </source>
</evidence>
<dbReference type="Proteomes" id="UP000055024">
    <property type="component" value="Unassembled WGS sequence"/>
</dbReference>